<organism evidence="2 3">
    <name type="scientific">Paenibacillus sepulcri</name>
    <dbReference type="NCBI Taxonomy" id="359917"/>
    <lineage>
        <taxon>Bacteria</taxon>
        <taxon>Bacillati</taxon>
        <taxon>Bacillota</taxon>
        <taxon>Bacilli</taxon>
        <taxon>Bacillales</taxon>
        <taxon>Paenibacillaceae</taxon>
        <taxon>Paenibacillus</taxon>
    </lineage>
</organism>
<keyword evidence="3" id="KW-1185">Reference proteome</keyword>
<sequence>MAEVENTVCPWCQTEIVWDEEIGPERHCPHCENELSGYRTLQIGLDGNDEDEDEEEIGEEDWEERNGRAEASGISLAPDLSELRHYNRDQLVLKEAMDRLLDDQLEAPECPSCREFMLEAGTQTITEAQFKPRTPATMTEPLLTPPFQIVLYVCPSCFHTEQRLGVQEQERLIQLLSNEVGNGK</sequence>
<name>A0ABS7C8F4_9BACL</name>
<dbReference type="Proteomes" id="UP001519887">
    <property type="component" value="Unassembled WGS sequence"/>
</dbReference>
<proteinExistence type="predicted"/>
<reference evidence="2 3" key="1">
    <citation type="submission" date="2021-07" db="EMBL/GenBank/DDBJ databases">
        <title>Paenibacillus radiodurans sp. nov., isolated from the southeastern edge of Tengger Desert.</title>
        <authorList>
            <person name="Zhang G."/>
        </authorList>
    </citation>
    <scope>NUCLEOTIDE SEQUENCE [LARGE SCALE GENOMIC DNA]</scope>
    <source>
        <strain evidence="2 3">CCM 7311</strain>
    </source>
</reference>
<gene>
    <name evidence="2" type="ORF">K0U00_24550</name>
</gene>
<evidence type="ECO:0000256" key="1">
    <source>
        <dbReference type="SAM" id="MobiDB-lite"/>
    </source>
</evidence>
<feature type="compositionally biased region" description="Acidic residues" evidence="1">
    <location>
        <begin position="47"/>
        <end position="63"/>
    </location>
</feature>
<dbReference type="EMBL" id="JAHZIK010000785">
    <property type="protein sequence ID" value="MBW7457215.1"/>
    <property type="molecule type" value="Genomic_DNA"/>
</dbReference>
<comment type="caution">
    <text evidence="2">The sequence shown here is derived from an EMBL/GenBank/DDBJ whole genome shotgun (WGS) entry which is preliminary data.</text>
</comment>
<dbReference type="RefSeq" id="WP_210045583.1">
    <property type="nucleotide sequence ID" value="NZ_JBHLVU010000004.1"/>
</dbReference>
<evidence type="ECO:0000313" key="2">
    <source>
        <dbReference type="EMBL" id="MBW7457215.1"/>
    </source>
</evidence>
<protein>
    <submittedName>
        <fullName evidence="2">Uncharacterized protein</fullName>
    </submittedName>
</protein>
<feature type="region of interest" description="Disordered" evidence="1">
    <location>
        <begin position="46"/>
        <end position="69"/>
    </location>
</feature>
<accession>A0ABS7C8F4</accession>
<evidence type="ECO:0000313" key="3">
    <source>
        <dbReference type="Proteomes" id="UP001519887"/>
    </source>
</evidence>